<accession>A0A0G0Q1V1</accession>
<protein>
    <submittedName>
        <fullName evidence="1">Uncharacterized protein</fullName>
    </submittedName>
</protein>
<dbReference type="Proteomes" id="UP000034539">
    <property type="component" value="Unassembled WGS sequence"/>
</dbReference>
<evidence type="ECO:0000313" key="1">
    <source>
        <dbReference type="EMBL" id="KKR34359.1"/>
    </source>
</evidence>
<gene>
    <name evidence="1" type="ORF">UT63_C0002G0004</name>
</gene>
<comment type="caution">
    <text evidence="1">The sequence shown here is derived from an EMBL/GenBank/DDBJ whole genome shotgun (WGS) entry which is preliminary data.</text>
</comment>
<dbReference type="EMBL" id="LBXN01000002">
    <property type="protein sequence ID" value="KKR34359.1"/>
    <property type="molecule type" value="Genomic_DNA"/>
</dbReference>
<name>A0A0G0Q1V1_9BACT</name>
<organism evidence="1 2">
    <name type="scientific">Candidatus Gottesmanbacteria bacterium GW2011_GWC2_39_8</name>
    <dbReference type="NCBI Taxonomy" id="1618450"/>
    <lineage>
        <taxon>Bacteria</taxon>
        <taxon>Candidatus Gottesmaniibacteriota</taxon>
    </lineage>
</organism>
<dbReference type="AlphaFoldDB" id="A0A0G0Q1V1"/>
<reference evidence="1 2" key="1">
    <citation type="journal article" date="2015" name="Nature">
        <title>rRNA introns, odd ribosomes, and small enigmatic genomes across a large radiation of phyla.</title>
        <authorList>
            <person name="Brown C.T."/>
            <person name="Hug L.A."/>
            <person name="Thomas B.C."/>
            <person name="Sharon I."/>
            <person name="Castelle C.J."/>
            <person name="Singh A."/>
            <person name="Wilkins M.J."/>
            <person name="Williams K.H."/>
            <person name="Banfield J.F."/>
        </authorList>
    </citation>
    <scope>NUCLEOTIDE SEQUENCE [LARGE SCALE GENOMIC DNA]</scope>
</reference>
<sequence length="87" mass="10230">MVNENLKIFGEFQDIHDKYVLNPDVWQVKFNEVGKEAVSVIRDWERKLCRQSEKGQYGKYSATLADKFWDLARKDFPKIDFVGVTIS</sequence>
<proteinExistence type="predicted"/>
<evidence type="ECO:0000313" key="2">
    <source>
        <dbReference type="Proteomes" id="UP000034539"/>
    </source>
</evidence>